<dbReference type="SFLD" id="SFLDS00029">
    <property type="entry name" value="Radical_SAM"/>
    <property type="match status" value="1"/>
</dbReference>
<dbReference type="InterPro" id="IPR058240">
    <property type="entry name" value="rSAM_sf"/>
</dbReference>
<keyword evidence="1" id="KW-0949">S-adenosyl-L-methionine</keyword>
<evidence type="ECO:0000259" key="5">
    <source>
        <dbReference type="PROSITE" id="PS51918"/>
    </source>
</evidence>
<dbReference type="EMBL" id="JBHTIW010000024">
    <property type="protein sequence ID" value="MFD0922719.1"/>
    <property type="molecule type" value="Genomic_DNA"/>
</dbReference>
<accession>A0ABW3FVZ5</accession>
<organism evidence="6 7">
    <name type="scientific">Saccharopolyspora rosea</name>
    <dbReference type="NCBI Taxonomy" id="524884"/>
    <lineage>
        <taxon>Bacteria</taxon>
        <taxon>Bacillati</taxon>
        <taxon>Actinomycetota</taxon>
        <taxon>Actinomycetes</taxon>
        <taxon>Pseudonocardiales</taxon>
        <taxon>Pseudonocardiaceae</taxon>
        <taxon>Saccharopolyspora</taxon>
    </lineage>
</organism>
<dbReference type="SFLD" id="SFLDG01067">
    <property type="entry name" value="SPASM/twitch_domain_containing"/>
    <property type="match status" value="1"/>
</dbReference>
<keyword evidence="4" id="KW-0411">Iron-sulfur</keyword>
<keyword evidence="3" id="KW-0408">Iron</keyword>
<reference evidence="7" key="1">
    <citation type="journal article" date="2019" name="Int. J. Syst. Evol. Microbiol.">
        <title>The Global Catalogue of Microorganisms (GCM) 10K type strain sequencing project: providing services to taxonomists for standard genome sequencing and annotation.</title>
        <authorList>
            <consortium name="The Broad Institute Genomics Platform"/>
            <consortium name="The Broad Institute Genome Sequencing Center for Infectious Disease"/>
            <person name="Wu L."/>
            <person name="Ma J."/>
        </authorList>
    </citation>
    <scope>NUCLEOTIDE SEQUENCE [LARGE SCALE GENOMIC DNA]</scope>
    <source>
        <strain evidence="7">CCUG 56401</strain>
    </source>
</reference>
<dbReference type="InterPro" id="IPR007197">
    <property type="entry name" value="rSAM"/>
</dbReference>
<evidence type="ECO:0000313" key="7">
    <source>
        <dbReference type="Proteomes" id="UP001597018"/>
    </source>
</evidence>
<comment type="caution">
    <text evidence="6">The sequence shown here is derived from an EMBL/GenBank/DDBJ whole genome shotgun (WGS) entry which is preliminary data.</text>
</comment>
<dbReference type="CDD" id="cd01335">
    <property type="entry name" value="Radical_SAM"/>
    <property type="match status" value="1"/>
</dbReference>
<gene>
    <name evidence="6" type="ORF">ACFQ16_23480</name>
</gene>
<feature type="domain" description="Radical SAM core" evidence="5">
    <location>
        <begin position="2"/>
        <end position="240"/>
    </location>
</feature>
<evidence type="ECO:0000256" key="2">
    <source>
        <dbReference type="ARBA" id="ARBA00022723"/>
    </source>
</evidence>
<dbReference type="PANTHER" id="PTHR11228">
    <property type="entry name" value="RADICAL SAM DOMAIN PROTEIN"/>
    <property type="match status" value="1"/>
</dbReference>
<evidence type="ECO:0000313" key="6">
    <source>
        <dbReference type="EMBL" id="MFD0922719.1"/>
    </source>
</evidence>
<protein>
    <submittedName>
        <fullName evidence="6">Radical SAM protein</fullName>
    </submittedName>
</protein>
<dbReference type="InterPro" id="IPR013785">
    <property type="entry name" value="Aldolase_TIM"/>
</dbReference>
<dbReference type="PROSITE" id="PS51918">
    <property type="entry name" value="RADICAL_SAM"/>
    <property type="match status" value="1"/>
</dbReference>
<dbReference type="PANTHER" id="PTHR11228:SF7">
    <property type="entry name" value="PQQA PEPTIDE CYCLASE"/>
    <property type="match status" value="1"/>
</dbReference>
<evidence type="ECO:0000256" key="1">
    <source>
        <dbReference type="ARBA" id="ARBA00022691"/>
    </source>
</evidence>
<dbReference type="SUPFAM" id="SSF102114">
    <property type="entry name" value="Radical SAM enzymes"/>
    <property type="match status" value="1"/>
</dbReference>
<dbReference type="Pfam" id="PF04055">
    <property type="entry name" value="Radical_SAM"/>
    <property type="match status" value="1"/>
</dbReference>
<keyword evidence="2" id="KW-0479">Metal-binding</keyword>
<dbReference type="InterPro" id="IPR050377">
    <property type="entry name" value="Radical_SAM_PqqE_MftC-like"/>
</dbReference>
<proteinExistence type="predicted"/>
<keyword evidence="7" id="KW-1185">Reference proteome</keyword>
<dbReference type="Gene3D" id="3.20.20.70">
    <property type="entry name" value="Aldolase class I"/>
    <property type="match status" value="1"/>
</dbReference>
<sequence length="366" mass="41538">MARKLLGNDLVINEDSCNLSCTYCLTGQSNLKEGHRLKLIFDPPKRDTYAAGTELAERVDTVSERVRTRFSVPLLKVTGGEIFLVRGIMDFLAREAPKYEVVVVQTNGMLVGEDHLERLRGMGNVVLQVSLDSHLHRGNSYRVDKPELHAKLIRAITRILDSGIACEIYGVLNDRSVLDLPEFAAWLGGFRDPPMYFPFPVRGPDSERFAVRPDQVRHIEDFVGRYDEFAAVLPPKAYFERLLSFYRAGRRTFRCHLPRLVVSTFSDGVVTPCPNIWFSDMGTIVEDTWRDTLDKVGHTGLYQALLAERPRLTACHGCFTPWDTLSMYFDDEITLDELCAAPTYSPEPIRRMLADAKQDYVRGNGR</sequence>
<name>A0ABW3FVZ5_9PSEU</name>
<evidence type="ECO:0000256" key="3">
    <source>
        <dbReference type="ARBA" id="ARBA00023004"/>
    </source>
</evidence>
<dbReference type="Proteomes" id="UP001597018">
    <property type="component" value="Unassembled WGS sequence"/>
</dbReference>
<dbReference type="RefSeq" id="WP_263247600.1">
    <property type="nucleotide sequence ID" value="NZ_BAABLT010000038.1"/>
</dbReference>
<evidence type="ECO:0000256" key="4">
    <source>
        <dbReference type="ARBA" id="ARBA00023014"/>
    </source>
</evidence>